<accession>A0A9P9Z3S2</accession>
<evidence type="ECO:0000313" key="6">
    <source>
        <dbReference type="Proteomes" id="UP001151287"/>
    </source>
</evidence>
<protein>
    <recommendedName>
        <fullName evidence="4">Inosine/uridine-preferring nucleoside hydrolase domain-containing protein</fullName>
    </recommendedName>
</protein>
<dbReference type="Gene3D" id="3.90.245.10">
    <property type="entry name" value="Ribonucleoside hydrolase-like"/>
    <property type="match status" value="1"/>
</dbReference>
<proteinExistence type="inferred from homology"/>
<dbReference type="Proteomes" id="UP001151287">
    <property type="component" value="Unassembled WGS sequence"/>
</dbReference>
<feature type="domain" description="Inosine/uridine-preferring nucleoside hydrolase" evidence="4">
    <location>
        <begin position="1"/>
        <end position="284"/>
    </location>
</feature>
<name>A0A9P9Z3S2_9POAL</name>
<dbReference type="InterPro" id="IPR036452">
    <property type="entry name" value="Ribo_hydro-like"/>
</dbReference>
<dbReference type="GO" id="GO:0005829">
    <property type="term" value="C:cytosol"/>
    <property type="evidence" value="ECO:0007669"/>
    <property type="project" value="TreeGrafter"/>
</dbReference>
<keyword evidence="6" id="KW-1185">Reference proteome</keyword>
<dbReference type="GO" id="GO:0006152">
    <property type="term" value="P:purine nucleoside catabolic process"/>
    <property type="evidence" value="ECO:0007669"/>
    <property type="project" value="TreeGrafter"/>
</dbReference>
<dbReference type="InterPro" id="IPR001910">
    <property type="entry name" value="Inosine/uridine_hydrolase_dom"/>
</dbReference>
<dbReference type="GO" id="GO:0008477">
    <property type="term" value="F:purine nucleosidase activity"/>
    <property type="evidence" value="ECO:0007669"/>
    <property type="project" value="TreeGrafter"/>
</dbReference>
<evidence type="ECO:0000256" key="3">
    <source>
        <dbReference type="ARBA" id="ARBA00023295"/>
    </source>
</evidence>
<sequence>MALLYLLQRTDVEVVGITTVFGNNTAAVCARNSLRVLELAGRADIPVAVGAEKPLVGEVTYLATHVHGADGLGDSGLPLEVSTPVSQLDAVALIDELSERHRGRLRILAVAPLTNLAHALDRIPDLTDRVVDVVIMGGAADVAGNQSPAAEANIIHDPEAAQRVIAADWPTTLVPLDVTMAEVVTPAHIARLEAAGNPIADFVARTTEFYFDGYGVDSYGRRSSPCHDAVAAAILTGEVVPSVFPLVHVEVDCSDGPSRGATVCDTRGRWKGFPDQPGGNCRVALVTDGTFPDHLVSAFGG</sequence>
<organism evidence="5 6">
    <name type="scientific">Rhynchospora breviuscula</name>
    <dbReference type="NCBI Taxonomy" id="2022672"/>
    <lineage>
        <taxon>Eukaryota</taxon>
        <taxon>Viridiplantae</taxon>
        <taxon>Streptophyta</taxon>
        <taxon>Embryophyta</taxon>
        <taxon>Tracheophyta</taxon>
        <taxon>Spermatophyta</taxon>
        <taxon>Magnoliopsida</taxon>
        <taxon>Liliopsida</taxon>
        <taxon>Poales</taxon>
        <taxon>Cyperaceae</taxon>
        <taxon>Cyperoideae</taxon>
        <taxon>Rhynchosporeae</taxon>
        <taxon>Rhynchospora</taxon>
    </lineage>
</organism>
<evidence type="ECO:0000313" key="5">
    <source>
        <dbReference type="EMBL" id="KAJ1681072.1"/>
    </source>
</evidence>
<evidence type="ECO:0000256" key="1">
    <source>
        <dbReference type="ARBA" id="ARBA00009176"/>
    </source>
</evidence>
<dbReference type="OrthoDB" id="432381at2759"/>
<dbReference type="PANTHER" id="PTHR12304">
    <property type="entry name" value="INOSINE-URIDINE PREFERRING NUCLEOSIDE HYDROLASE"/>
    <property type="match status" value="1"/>
</dbReference>
<dbReference type="Pfam" id="PF01156">
    <property type="entry name" value="IU_nuc_hydro"/>
    <property type="match status" value="1"/>
</dbReference>
<reference evidence="5" key="1">
    <citation type="journal article" date="2022" name="Cell">
        <title>Repeat-based holocentromeres influence genome architecture and karyotype evolution.</title>
        <authorList>
            <person name="Hofstatter P.G."/>
            <person name="Thangavel G."/>
            <person name="Lux T."/>
            <person name="Neumann P."/>
            <person name="Vondrak T."/>
            <person name="Novak P."/>
            <person name="Zhang M."/>
            <person name="Costa L."/>
            <person name="Castellani M."/>
            <person name="Scott A."/>
            <person name="Toegelov H."/>
            <person name="Fuchs J."/>
            <person name="Mata-Sucre Y."/>
            <person name="Dias Y."/>
            <person name="Vanzela A.L.L."/>
            <person name="Huettel B."/>
            <person name="Almeida C.C.S."/>
            <person name="Simkova H."/>
            <person name="Souza G."/>
            <person name="Pedrosa-Harand A."/>
            <person name="Macas J."/>
            <person name="Mayer K.F.X."/>
            <person name="Houben A."/>
            <person name="Marques A."/>
        </authorList>
    </citation>
    <scope>NUCLEOTIDE SEQUENCE</scope>
    <source>
        <strain evidence="5">RhyBre1mFocal</strain>
    </source>
</reference>
<dbReference type="InterPro" id="IPR023186">
    <property type="entry name" value="IUNH"/>
</dbReference>
<dbReference type="SUPFAM" id="SSF53590">
    <property type="entry name" value="Nucleoside hydrolase"/>
    <property type="match status" value="1"/>
</dbReference>
<keyword evidence="3" id="KW-0326">Glycosidase</keyword>
<evidence type="ECO:0000256" key="2">
    <source>
        <dbReference type="ARBA" id="ARBA00022801"/>
    </source>
</evidence>
<gene>
    <name evidence="5" type="ORF">LUZ63_023711</name>
</gene>
<dbReference type="AlphaFoldDB" id="A0A9P9Z3S2"/>
<comment type="caution">
    <text evidence="5">The sequence shown here is derived from an EMBL/GenBank/DDBJ whole genome shotgun (WGS) entry which is preliminary data.</text>
</comment>
<evidence type="ECO:0000259" key="4">
    <source>
        <dbReference type="Pfam" id="PF01156"/>
    </source>
</evidence>
<dbReference type="PANTHER" id="PTHR12304:SF4">
    <property type="entry name" value="URIDINE NUCLEOSIDASE"/>
    <property type="match status" value="1"/>
</dbReference>
<comment type="similarity">
    <text evidence="1">Belongs to the IUNH family.</text>
</comment>
<dbReference type="EMBL" id="JAMQYH010001210">
    <property type="protein sequence ID" value="KAJ1681072.1"/>
    <property type="molecule type" value="Genomic_DNA"/>
</dbReference>
<keyword evidence="2" id="KW-0378">Hydrolase</keyword>